<evidence type="ECO:0000313" key="9">
    <source>
        <dbReference type="Proteomes" id="UP000596827"/>
    </source>
</evidence>
<dbReference type="Gene3D" id="3.30.1330.60">
    <property type="entry name" value="OmpA-like domain"/>
    <property type="match status" value="1"/>
</dbReference>
<evidence type="ECO:0000256" key="3">
    <source>
        <dbReference type="ARBA" id="ARBA00023237"/>
    </source>
</evidence>
<organism evidence="8 9">
    <name type="scientific">Ramlibacter albus</name>
    <dbReference type="NCBI Taxonomy" id="2079448"/>
    <lineage>
        <taxon>Bacteria</taxon>
        <taxon>Pseudomonadati</taxon>
        <taxon>Pseudomonadota</taxon>
        <taxon>Betaproteobacteria</taxon>
        <taxon>Burkholderiales</taxon>
        <taxon>Comamonadaceae</taxon>
        <taxon>Ramlibacter</taxon>
    </lineage>
</organism>
<keyword evidence="9" id="KW-1185">Reference proteome</keyword>
<dbReference type="Pfam" id="PF00691">
    <property type="entry name" value="OmpA"/>
    <property type="match status" value="1"/>
</dbReference>
<dbReference type="PANTHER" id="PTHR30329:SF21">
    <property type="entry name" value="LIPOPROTEIN YIAD-RELATED"/>
    <property type="match status" value="1"/>
</dbReference>
<accession>A0A923M888</accession>
<keyword evidence="3" id="KW-0998">Cell outer membrane</keyword>
<feature type="region of interest" description="Disordered" evidence="5">
    <location>
        <begin position="143"/>
        <end position="163"/>
    </location>
</feature>
<name>A0A923M888_9BURK</name>
<evidence type="ECO:0000256" key="4">
    <source>
        <dbReference type="PROSITE-ProRule" id="PRU00473"/>
    </source>
</evidence>
<protein>
    <submittedName>
        <fullName evidence="8">OmpA family protein</fullName>
    </submittedName>
</protein>
<dbReference type="InterPro" id="IPR006664">
    <property type="entry name" value="OMP_bac"/>
</dbReference>
<gene>
    <name evidence="8" type="ORF">H8R02_09025</name>
</gene>
<proteinExistence type="predicted"/>
<comment type="subcellular location">
    <subcellularLocation>
        <location evidence="1">Cell outer membrane</location>
    </subcellularLocation>
</comment>
<dbReference type="CDD" id="cd07185">
    <property type="entry name" value="OmpA_C-like"/>
    <property type="match status" value="1"/>
</dbReference>
<dbReference type="GO" id="GO:0009279">
    <property type="term" value="C:cell outer membrane"/>
    <property type="evidence" value="ECO:0007669"/>
    <property type="project" value="UniProtKB-SubCell"/>
</dbReference>
<evidence type="ECO:0000256" key="2">
    <source>
        <dbReference type="ARBA" id="ARBA00023136"/>
    </source>
</evidence>
<evidence type="ECO:0000259" key="7">
    <source>
        <dbReference type="PROSITE" id="PS51123"/>
    </source>
</evidence>
<dbReference type="Proteomes" id="UP000596827">
    <property type="component" value="Unassembled WGS sequence"/>
</dbReference>
<dbReference type="RefSeq" id="WP_187081048.1">
    <property type="nucleotide sequence ID" value="NZ_JACORU010000002.1"/>
</dbReference>
<dbReference type="PROSITE" id="PS51257">
    <property type="entry name" value="PROKAR_LIPOPROTEIN"/>
    <property type="match status" value="1"/>
</dbReference>
<dbReference type="PANTHER" id="PTHR30329">
    <property type="entry name" value="STATOR ELEMENT OF FLAGELLAR MOTOR COMPLEX"/>
    <property type="match status" value="1"/>
</dbReference>
<keyword evidence="2 4" id="KW-0472">Membrane</keyword>
<evidence type="ECO:0000313" key="8">
    <source>
        <dbReference type="EMBL" id="MBC5764589.1"/>
    </source>
</evidence>
<feature type="chain" id="PRO_5036698478" evidence="6">
    <location>
        <begin position="26"/>
        <end position="170"/>
    </location>
</feature>
<feature type="domain" description="OmpA-like" evidence="7">
    <location>
        <begin position="56"/>
        <end position="170"/>
    </location>
</feature>
<dbReference type="PROSITE" id="PS51123">
    <property type="entry name" value="OMPA_2"/>
    <property type="match status" value="1"/>
</dbReference>
<dbReference type="EMBL" id="JACORU010000002">
    <property type="protein sequence ID" value="MBC5764589.1"/>
    <property type="molecule type" value="Genomic_DNA"/>
</dbReference>
<dbReference type="PRINTS" id="PR01021">
    <property type="entry name" value="OMPADOMAIN"/>
</dbReference>
<evidence type="ECO:0000256" key="1">
    <source>
        <dbReference type="ARBA" id="ARBA00004442"/>
    </source>
</evidence>
<keyword evidence="6" id="KW-0732">Signal</keyword>
<evidence type="ECO:0000256" key="6">
    <source>
        <dbReference type="SAM" id="SignalP"/>
    </source>
</evidence>
<evidence type="ECO:0000256" key="5">
    <source>
        <dbReference type="SAM" id="MobiDB-lite"/>
    </source>
</evidence>
<reference evidence="8" key="1">
    <citation type="submission" date="2020-08" db="EMBL/GenBank/DDBJ databases">
        <title>Ramlibacter sp. GTP1 16S ribosomal RNA gene genome sequencing and assembly.</title>
        <authorList>
            <person name="Kang M."/>
        </authorList>
    </citation>
    <scope>NUCLEOTIDE SEQUENCE</scope>
    <source>
        <strain evidence="8">GTP1</strain>
    </source>
</reference>
<dbReference type="InterPro" id="IPR006665">
    <property type="entry name" value="OmpA-like"/>
</dbReference>
<sequence length="170" mass="18205">MAGGTRVLNLLACAVLACGASAATAADVETRDLVESLTPRQRPLTRSIAAPSRNLVPERASVSLQIHFDFDSAKVSPESTSQLEKLAEALASDQLRNYRFALEGHTDAKGRADYNQRLSERRAEAVRAVLMQRGVDGARLVASGKGASEPANPADPLAAENRRVRVVNLE</sequence>
<feature type="signal peptide" evidence="6">
    <location>
        <begin position="1"/>
        <end position="25"/>
    </location>
</feature>
<dbReference type="SUPFAM" id="SSF103088">
    <property type="entry name" value="OmpA-like"/>
    <property type="match status" value="1"/>
</dbReference>
<dbReference type="InterPro" id="IPR050330">
    <property type="entry name" value="Bact_OuterMem_StrucFunc"/>
</dbReference>
<dbReference type="AlphaFoldDB" id="A0A923M888"/>
<comment type="caution">
    <text evidence="8">The sequence shown here is derived from an EMBL/GenBank/DDBJ whole genome shotgun (WGS) entry which is preliminary data.</text>
</comment>
<dbReference type="InterPro" id="IPR036737">
    <property type="entry name" value="OmpA-like_sf"/>
</dbReference>